<dbReference type="PANTHER" id="PTHR46044:SF4">
    <property type="entry name" value="CYANIDE HYDRATASE"/>
    <property type="match status" value="1"/>
</dbReference>
<evidence type="ECO:0000259" key="4">
    <source>
        <dbReference type="PROSITE" id="PS50263"/>
    </source>
</evidence>
<accession>A0A179FIE5</accession>
<dbReference type="InterPro" id="IPR003010">
    <property type="entry name" value="C-N_Hydrolase"/>
</dbReference>
<dbReference type="InterPro" id="IPR036526">
    <property type="entry name" value="C-N_Hydrolase_sf"/>
</dbReference>
<dbReference type="OrthoDB" id="10250282at2759"/>
<proteinExistence type="inferred from homology"/>
<dbReference type="InterPro" id="IPR044149">
    <property type="entry name" value="Nitrilases_CHs"/>
</dbReference>
<dbReference type="KEGG" id="pchm:VFPPC_06453"/>
<name>A0A179FIE5_METCM</name>
<dbReference type="GO" id="GO:0016836">
    <property type="term" value="F:hydro-lyase activity"/>
    <property type="evidence" value="ECO:0007669"/>
    <property type="project" value="UniProtKB-ARBA"/>
</dbReference>
<dbReference type="EMBL" id="LSBJ02000005">
    <property type="protein sequence ID" value="OAQ65336.2"/>
    <property type="molecule type" value="Genomic_DNA"/>
</dbReference>
<dbReference type="PROSITE" id="PS00920">
    <property type="entry name" value="NITRIL_CHT_1"/>
    <property type="match status" value="1"/>
</dbReference>
<dbReference type="GeneID" id="28849477"/>
<evidence type="ECO:0000256" key="3">
    <source>
        <dbReference type="PROSITE-ProRule" id="PRU10139"/>
    </source>
</evidence>
<dbReference type="RefSeq" id="XP_022284327.1">
    <property type="nucleotide sequence ID" value="XM_022428511.1"/>
</dbReference>
<reference evidence="5 6" key="1">
    <citation type="journal article" date="2016" name="PLoS Pathog.">
        <title>Biosynthesis of antibiotic leucinostatins in bio-control fungus Purpureocillium lilacinum and their inhibition on phytophthora revealed by genome mining.</title>
        <authorList>
            <person name="Wang G."/>
            <person name="Liu Z."/>
            <person name="Lin R."/>
            <person name="Li E."/>
            <person name="Mao Z."/>
            <person name="Ling J."/>
            <person name="Yang Y."/>
            <person name="Yin W.B."/>
            <person name="Xie B."/>
        </authorList>
    </citation>
    <scope>NUCLEOTIDE SEQUENCE [LARGE SCALE GENOMIC DNA]</scope>
    <source>
        <strain evidence="5">170</strain>
    </source>
</reference>
<evidence type="ECO:0000256" key="1">
    <source>
        <dbReference type="ARBA" id="ARBA00008129"/>
    </source>
</evidence>
<comment type="caution">
    <text evidence="5">The sequence shown here is derived from an EMBL/GenBank/DDBJ whole genome shotgun (WGS) entry which is preliminary data.</text>
</comment>
<gene>
    <name evidence="5" type="ORF">VFPPC_06453</name>
</gene>
<keyword evidence="2" id="KW-0378">Hydrolase</keyword>
<organism evidence="5 6">
    <name type="scientific">Pochonia chlamydosporia 170</name>
    <dbReference type="NCBI Taxonomy" id="1380566"/>
    <lineage>
        <taxon>Eukaryota</taxon>
        <taxon>Fungi</taxon>
        <taxon>Dikarya</taxon>
        <taxon>Ascomycota</taxon>
        <taxon>Pezizomycotina</taxon>
        <taxon>Sordariomycetes</taxon>
        <taxon>Hypocreomycetidae</taxon>
        <taxon>Hypocreales</taxon>
        <taxon>Clavicipitaceae</taxon>
        <taxon>Pochonia</taxon>
    </lineage>
</organism>
<dbReference type="SUPFAM" id="SSF56317">
    <property type="entry name" value="Carbon-nitrogen hydrolase"/>
    <property type="match status" value="1"/>
</dbReference>
<dbReference type="PROSITE" id="PS50263">
    <property type="entry name" value="CN_HYDROLASE"/>
    <property type="match status" value="1"/>
</dbReference>
<dbReference type="PANTHER" id="PTHR46044">
    <property type="entry name" value="NITRILASE"/>
    <property type="match status" value="1"/>
</dbReference>
<keyword evidence="6" id="KW-1185">Reference proteome</keyword>
<sequence length="491" mass="54065">MVATIRQYKAACVQAEPGWFDLEKSVKKTIDLITEAGEKGCKLIAFPETWIPGYPYWQWRVNYQDSLPLLKQYHQNSLRPDSDEMRRIREAAKSAQIYVSLGYSEIDGNSLYMAQVIIDPTGTVINHRRKIKPTHVERLVFGEGTGDSLDTVVETEIGALGHLNCWENMNPFLKALSCTQFEQVHVAAWPVYPPASTLKYPDPYTNISDVQSELVTPAYAYETGTWTLAPTQVVTREGARMNLPARLQNDEAALDAEAAVIGNGFSRIYRPDGFRAVDDPARTFDGLVLVDIDLDENLLTKRLADFGGHYMRPDLIRLLVDKTPKTYVVDANAADPKTFPSTGQGSQGTRTIAVRVACQPVTISPVLSHPAPTAAAEVKKGVENATDDGIDEGDASPPAVAGLATDISAVPATALRNRIKAQRSRVLLAFTDVVWVDLSGEDRYIDVRDTQGATLVFNGGGQDCGCQEGNRSEEKFELHIEEVSLLCSCNW</sequence>
<dbReference type="Pfam" id="PF00795">
    <property type="entry name" value="CN_hydrolase"/>
    <property type="match status" value="1"/>
</dbReference>
<dbReference type="FunFam" id="3.60.110.10:FF:000011">
    <property type="entry name" value="Cyanide hydratase"/>
    <property type="match status" value="1"/>
</dbReference>
<feature type="domain" description="CN hydrolase" evidence="4">
    <location>
        <begin position="8"/>
        <end position="294"/>
    </location>
</feature>
<dbReference type="InterPro" id="IPR000132">
    <property type="entry name" value="Nitrilase/CN_hydratase_CS"/>
</dbReference>
<evidence type="ECO:0000313" key="6">
    <source>
        <dbReference type="Proteomes" id="UP000078397"/>
    </source>
</evidence>
<comment type="similarity">
    <text evidence="1">Belongs to the carbon-nitrogen hydrolase superfamily. Nitrilase family.</text>
</comment>
<feature type="active site" description="Proton acceptor" evidence="3">
    <location>
        <position position="48"/>
    </location>
</feature>
<dbReference type="AlphaFoldDB" id="A0A179FIE5"/>
<dbReference type="Proteomes" id="UP000078397">
    <property type="component" value="Unassembled WGS sequence"/>
</dbReference>
<evidence type="ECO:0000313" key="5">
    <source>
        <dbReference type="EMBL" id="OAQ65336.2"/>
    </source>
</evidence>
<dbReference type="GO" id="GO:0000257">
    <property type="term" value="F:nitrilase activity"/>
    <property type="evidence" value="ECO:0007669"/>
    <property type="project" value="UniProtKB-ARBA"/>
</dbReference>
<evidence type="ECO:0000256" key="2">
    <source>
        <dbReference type="ARBA" id="ARBA00022801"/>
    </source>
</evidence>
<dbReference type="Gene3D" id="3.60.110.10">
    <property type="entry name" value="Carbon-nitrogen hydrolase"/>
    <property type="match status" value="1"/>
</dbReference>
<protein>
    <submittedName>
        <fullName evidence="5">Cyanide hydratase/nitrilase</fullName>
    </submittedName>
</protein>
<dbReference type="STRING" id="1380566.A0A179FIE5"/>
<dbReference type="CDD" id="cd07564">
    <property type="entry name" value="nitrilases_CHs"/>
    <property type="match status" value="1"/>
</dbReference>